<accession>A0A5B7JKB6</accession>
<protein>
    <submittedName>
        <fullName evidence="1">Uncharacterized protein</fullName>
    </submittedName>
</protein>
<gene>
    <name evidence="1" type="ORF">E2C01_090019</name>
</gene>
<organism evidence="1 2">
    <name type="scientific">Portunus trituberculatus</name>
    <name type="common">Swimming crab</name>
    <name type="synonym">Neptunus trituberculatus</name>
    <dbReference type="NCBI Taxonomy" id="210409"/>
    <lineage>
        <taxon>Eukaryota</taxon>
        <taxon>Metazoa</taxon>
        <taxon>Ecdysozoa</taxon>
        <taxon>Arthropoda</taxon>
        <taxon>Crustacea</taxon>
        <taxon>Multicrustacea</taxon>
        <taxon>Malacostraca</taxon>
        <taxon>Eumalacostraca</taxon>
        <taxon>Eucarida</taxon>
        <taxon>Decapoda</taxon>
        <taxon>Pleocyemata</taxon>
        <taxon>Brachyura</taxon>
        <taxon>Eubrachyura</taxon>
        <taxon>Portunoidea</taxon>
        <taxon>Portunidae</taxon>
        <taxon>Portuninae</taxon>
        <taxon>Portunus</taxon>
    </lineage>
</organism>
<reference evidence="1 2" key="1">
    <citation type="submission" date="2019-05" db="EMBL/GenBank/DDBJ databases">
        <title>Another draft genome of Portunus trituberculatus and its Hox gene families provides insights of decapod evolution.</title>
        <authorList>
            <person name="Jeong J.-H."/>
            <person name="Song I."/>
            <person name="Kim S."/>
            <person name="Choi T."/>
            <person name="Kim D."/>
            <person name="Ryu S."/>
            <person name="Kim W."/>
        </authorList>
    </citation>
    <scope>NUCLEOTIDE SEQUENCE [LARGE SCALE GENOMIC DNA]</scope>
    <source>
        <tissue evidence="1">Muscle</tissue>
    </source>
</reference>
<comment type="caution">
    <text evidence="1">The sequence shown here is derived from an EMBL/GenBank/DDBJ whole genome shotgun (WGS) entry which is preliminary data.</text>
</comment>
<name>A0A5B7JKB6_PORTR</name>
<proteinExistence type="predicted"/>
<dbReference type="AlphaFoldDB" id="A0A5B7JKB6"/>
<evidence type="ECO:0000313" key="2">
    <source>
        <dbReference type="Proteomes" id="UP000324222"/>
    </source>
</evidence>
<sequence length="128" mass="13501">MSGQQCHVRCNTTPITPPDMPDNRVFLGSRPCPAFSGAIVHFLAPIPIVPVGAPQSCMCESSIRDSRDFSPYLSSAAWADEDKTSSSALSEADVEGLAVAGSARFNGLKKENIEERPAAAGSAQGRHV</sequence>
<keyword evidence="2" id="KW-1185">Reference proteome</keyword>
<dbReference type="EMBL" id="VSRR010100007">
    <property type="protein sequence ID" value="MPC94833.1"/>
    <property type="molecule type" value="Genomic_DNA"/>
</dbReference>
<dbReference type="Proteomes" id="UP000324222">
    <property type="component" value="Unassembled WGS sequence"/>
</dbReference>
<evidence type="ECO:0000313" key="1">
    <source>
        <dbReference type="EMBL" id="MPC94833.1"/>
    </source>
</evidence>